<accession>A0A9P4IJ37</accession>
<keyword evidence="1" id="KW-0378">Hydrolase</keyword>
<dbReference type="InterPro" id="IPR050300">
    <property type="entry name" value="GDXG_lipolytic_enzyme"/>
</dbReference>
<dbReference type="EMBL" id="ML978123">
    <property type="protein sequence ID" value="KAF2102044.1"/>
    <property type="molecule type" value="Genomic_DNA"/>
</dbReference>
<proteinExistence type="predicted"/>
<dbReference type="InterPro" id="IPR029058">
    <property type="entry name" value="AB_hydrolase_fold"/>
</dbReference>
<name>A0A9P4IJ37_9PEZI</name>
<gene>
    <name evidence="3" type="ORF">NA57DRAFT_53978</name>
</gene>
<dbReference type="Pfam" id="PF07859">
    <property type="entry name" value="Abhydrolase_3"/>
    <property type="match status" value="1"/>
</dbReference>
<dbReference type="AlphaFoldDB" id="A0A9P4IJ37"/>
<evidence type="ECO:0000256" key="1">
    <source>
        <dbReference type="ARBA" id="ARBA00022801"/>
    </source>
</evidence>
<sequence length="316" mass="35419">MSIRHFFQWFQPTIDALTAPNIPFDLRWRLLLLQPISLLTFLLKHTPWALSHAYTVHWIPTRDGRSLRVIVFQPSRTNETGLRPLHVSIHGGAFLGGIAEYNADFASIVAQRTGAVVVCPQYRCAPAHPFPAAIDDIDDLMKWLVRNAEQKFHANPKIMTMSGHSAGGNLVLAACQQEEFHGQSDTAVKAAVTFYAAIDLRLEPRNKPKPPNFPKKDPLSFLMPLFNAYARLAPPGHGNDPRLHPVIAELETLPRNLLLIIGEIDILLHEQLTFVQRLKGEIEEAERAGGARGEAVRGRKVESVLYEKGFHGWLEC</sequence>
<organism evidence="3 4">
    <name type="scientific">Rhizodiscina lignyota</name>
    <dbReference type="NCBI Taxonomy" id="1504668"/>
    <lineage>
        <taxon>Eukaryota</taxon>
        <taxon>Fungi</taxon>
        <taxon>Dikarya</taxon>
        <taxon>Ascomycota</taxon>
        <taxon>Pezizomycotina</taxon>
        <taxon>Dothideomycetes</taxon>
        <taxon>Pleosporomycetidae</taxon>
        <taxon>Aulographales</taxon>
        <taxon>Rhizodiscinaceae</taxon>
        <taxon>Rhizodiscina</taxon>
    </lineage>
</organism>
<evidence type="ECO:0000259" key="2">
    <source>
        <dbReference type="Pfam" id="PF07859"/>
    </source>
</evidence>
<dbReference type="SUPFAM" id="SSF53474">
    <property type="entry name" value="alpha/beta-Hydrolases"/>
    <property type="match status" value="1"/>
</dbReference>
<evidence type="ECO:0000313" key="3">
    <source>
        <dbReference type="EMBL" id="KAF2102044.1"/>
    </source>
</evidence>
<dbReference type="PANTHER" id="PTHR48081">
    <property type="entry name" value="AB HYDROLASE SUPERFAMILY PROTEIN C4A8.06C"/>
    <property type="match status" value="1"/>
</dbReference>
<dbReference type="Proteomes" id="UP000799772">
    <property type="component" value="Unassembled WGS sequence"/>
</dbReference>
<dbReference type="OrthoDB" id="408631at2759"/>
<reference evidence="3" key="1">
    <citation type="journal article" date="2020" name="Stud. Mycol.">
        <title>101 Dothideomycetes genomes: a test case for predicting lifestyles and emergence of pathogens.</title>
        <authorList>
            <person name="Haridas S."/>
            <person name="Albert R."/>
            <person name="Binder M."/>
            <person name="Bloem J."/>
            <person name="Labutti K."/>
            <person name="Salamov A."/>
            <person name="Andreopoulos B."/>
            <person name="Baker S."/>
            <person name="Barry K."/>
            <person name="Bills G."/>
            <person name="Bluhm B."/>
            <person name="Cannon C."/>
            <person name="Castanera R."/>
            <person name="Culley D."/>
            <person name="Daum C."/>
            <person name="Ezra D."/>
            <person name="Gonzalez J."/>
            <person name="Henrissat B."/>
            <person name="Kuo A."/>
            <person name="Liang C."/>
            <person name="Lipzen A."/>
            <person name="Lutzoni F."/>
            <person name="Magnuson J."/>
            <person name="Mondo S."/>
            <person name="Nolan M."/>
            <person name="Ohm R."/>
            <person name="Pangilinan J."/>
            <person name="Park H.-J."/>
            <person name="Ramirez L."/>
            <person name="Alfaro M."/>
            <person name="Sun H."/>
            <person name="Tritt A."/>
            <person name="Yoshinaga Y."/>
            <person name="Zwiers L.-H."/>
            <person name="Turgeon B."/>
            <person name="Goodwin S."/>
            <person name="Spatafora J."/>
            <person name="Crous P."/>
            <person name="Grigoriev I."/>
        </authorList>
    </citation>
    <scope>NUCLEOTIDE SEQUENCE</scope>
    <source>
        <strain evidence="3">CBS 133067</strain>
    </source>
</reference>
<evidence type="ECO:0000313" key="4">
    <source>
        <dbReference type="Proteomes" id="UP000799772"/>
    </source>
</evidence>
<protein>
    <submittedName>
        <fullName evidence="3">Alpha/beta-hydrolase</fullName>
    </submittedName>
</protein>
<dbReference type="InterPro" id="IPR013094">
    <property type="entry name" value="AB_hydrolase_3"/>
</dbReference>
<dbReference type="GO" id="GO:0016787">
    <property type="term" value="F:hydrolase activity"/>
    <property type="evidence" value="ECO:0007669"/>
    <property type="project" value="UniProtKB-KW"/>
</dbReference>
<comment type="caution">
    <text evidence="3">The sequence shown here is derived from an EMBL/GenBank/DDBJ whole genome shotgun (WGS) entry which is preliminary data.</text>
</comment>
<keyword evidence="4" id="KW-1185">Reference proteome</keyword>
<dbReference type="PANTHER" id="PTHR48081:SF8">
    <property type="entry name" value="ALPHA_BETA HYDROLASE FOLD-3 DOMAIN-CONTAINING PROTEIN-RELATED"/>
    <property type="match status" value="1"/>
</dbReference>
<dbReference type="Gene3D" id="3.40.50.1820">
    <property type="entry name" value="alpha/beta hydrolase"/>
    <property type="match status" value="1"/>
</dbReference>
<feature type="domain" description="Alpha/beta hydrolase fold-3" evidence="2">
    <location>
        <begin position="87"/>
        <end position="284"/>
    </location>
</feature>